<reference evidence="1" key="1">
    <citation type="submission" date="2021-06" db="EMBL/GenBank/DDBJ databases">
        <title>Comparative genomics, transcriptomics and evolutionary studies reveal genomic signatures of adaptation to plant cell wall in hemibiotrophic fungi.</title>
        <authorList>
            <consortium name="DOE Joint Genome Institute"/>
            <person name="Baroncelli R."/>
            <person name="Diaz J.F."/>
            <person name="Benocci T."/>
            <person name="Peng M."/>
            <person name="Battaglia E."/>
            <person name="Haridas S."/>
            <person name="Andreopoulos W."/>
            <person name="Labutti K."/>
            <person name="Pangilinan J."/>
            <person name="Floch G.L."/>
            <person name="Makela M.R."/>
            <person name="Henrissat B."/>
            <person name="Grigoriev I.V."/>
            <person name="Crouch J.A."/>
            <person name="De Vries R.P."/>
            <person name="Sukno S.A."/>
            <person name="Thon M.R."/>
        </authorList>
    </citation>
    <scope>NUCLEOTIDE SEQUENCE</scope>
    <source>
        <strain evidence="1">MAFF235873</strain>
    </source>
</reference>
<sequence length="102" mass="11528">MMASVPGLTTSYRTFDLDQGQYLSATPYGKSVLDRLYSCRGQLFINNHRNHKIPVRDVSAAGRVEKINLLNDENLKSFLGDFPGNEIESTSLCRPDEKCRFV</sequence>
<accession>A0AAD9LXM9</accession>
<name>A0AAD9LXM9_9PEZI</name>
<keyword evidence="2" id="KW-1185">Reference proteome</keyword>
<dbReference type="Proteomes" id="UP001232148">
    <property type="component" value="Unassembled WGS sequence"/>
</dbReference>
<protein>
    <submittedName>
        <fullName evidence="1">Uncharacterized protein</fullName>
    </submittedName>
</protein>
<dbReference type="EMBL" id="MU843071">
    <property type="protein sequence ID" value="KAK2021928.1"/>
    <property type="molecule type" value="Genomic_DNA"/>
</dbReference>
<evidence type="ECO:0000313" key="1">
    <source>
        <dbReference type="EMBL" id="KAK2021928.1"/>
    </source>
</evidence>
<gene>
    <name evidence="1" type="ORF">LX32DRAFT_222325</name>
</gene>
<comment type="caution">
    <text evidence="1">The sequence shown here is derived from an EMBL/GenBank/DDBJ whole genome shotgun (WGS) entry which is preliminary data.</text>
</comment>
<evidence type="ECO:0000313" key="2">
    <source>
        <dbReference type="Proteomes" id="UP001232148"/>
    </source>
</evidence>
<proteinExistence type="predicted"/>
<organism evidence="1 2">
    <name type="scientific">Colletotrichum zoysiae</name>
    <dbReference type="NCBI Taxonomy" id="1216348"/>
    <lineage>
        <taxon>Eukaryota</taxon>
        <taxon>Fungi</taxon>
        <taxon>Dikarya</taxon>
        <taxon>Ascomycota</taxon>
        <taxon>Pezizomycotina</taxon>
        <taxon>Sordariomycetes</taxon>
        <taxon>Hypocreomycetidae</taxon>
        <taxon>Glomerellales</taxon>
        <taxon>Glomerellaceae</taxon>
        <taxon>Colletotrichum</taxon>
        <taxon>Colletotrichum graminicola species complex</taxon>
    </lineage>
</organism>
<dbReference type="AlphaFoldDB" id="A0AAD9LXM9"/>